<dbReference type="InterPro" id="IPR029069">
    <property type="entry name" value="HotDog_dom_sf"/>
</dbReference>
<dbReference type="AlphaFoldDB" id="J3P6P7"/>
<reference evidence="2" key="2">
    <citation type="submission" date="2010-07" db="EMBL/GenBank/DDBJ databases">
        <authorList>
            <consortium name="The Broad Institute Genome Sequencing Platform"/>
            <consortium name="Broad Institute Genome Sequencing Center for Infectious Disease"/>
            <person name="Ma L.-J."/>
            <person name="Dead R."/>
            <person name="Young S."/>
            <person name="Zeng Q."/>
            <person name="Koehrsen M."/>
            <person name="Alvarado L."/>
            <person name="Berlin A."/>
            <person name="Chapman S.B."/>
            <person name="Chen Z."/>
            <person name="Freedman E."/>
            <person name="Gellesch M."/>
            <person name="Goldberg J."/>
            <person name="Griggs A."/>
            <person name="Gujja S."/>
            <person name="Heilman E.R."/>
            <person name="Heiman D."/>
            <person name="Hepburn T."/>
            <person name="Howarth C."/>
            <person name="Jen D."/>
            <person name="Larson L."/>
            <person name="Mehta T."/>
            <person name="Neiman D."/>
            <person name="Pearson M."/>
            <person name="Roberts A."/>
            <person name="Saif S."/>
            <person name="Shea T."/>
            <person name="Shenoy N."/>
            <person name="Sisk P."/>
            <person name="Stolte C."/>
            <person name="Sykes S."/>
            <person name="Walk T."/>
            <person name="White J."/>
            <person name="Yandava C."/>
            <person name="Haas B."/>
            <person name="Nusbaum C."/>
            <person name="Birren B."/>
        </authorList>
    </citation>
    <scope>NUCLEOTIDE SEQUENCE</scope>
    <source>
        <strain evidence="2">R3-111a-1</strain>
    </source>
</reference>
<dbReference type="InterPro" id="IPR052061">
    <property type="entry name" value="PTE-AB_protein"/>
</dbReference>
<evidence type="ECO:0000259" key="1">
    <source>
        <dbReference type="Pfam" id="PF03061"/>
    </source>
</evidence>
<feature type="domain" description="Thioesterase" evidence="1">
    <location>
        <begin position="101"/>
        <end position="175"/>
    </location>
</feature>
<dbReference type="eggNOG" id="KOG4781">
    <property type="taxonomic scope" value="Eukaryota"/>
</dbReference>
<dbReference type="PANTHER" id="PTHR47260">
    <property type="entry name" value="UPF0644 PROTEIN PB2B4.06"/>
    <property type="match status" value="1"/>
</dbReference>
<dbReference type="Pfam" id="PF03061">
    <property type="entry name" value="4HBT"/>
    <property type="match status" value="1"/>
</dbReference>
<dbReference type="PANTHER" id="PTHR47260:SF6">
    <property type="entry name" value="THIOESTERASE DOMAIN-CONTAINING PROTEIN"/>
    <property type="match status" value="1"/>
</dbReference>
<dbReference type="OrthoDB" id="506431at2759"/>
<dbReference type="STRING" id="644352.J3P6P7"/>
<reference evidence="3" key="4">
    <citation type="journal article" date="2015" name="G3 (Bethesda)">
        <title>Genome sequences of three phytopathogenic species of the Magnaporthaceae family of fungi.</title>
        <authorList>
            <person name="Okagaki L.H."/>
            <person name="Nunes C.C."/>
            <person name="Sailsbery J."/>
            <person name="Clay B."/>
            <person name="Brown D."/>
            <person name="John T."/>
            <person name="Oh Y."/>
            <person name="Young N."/>
            <person name="Fitzgerald M."/>
            <person name="Haas B.J."/>
            <person name="Zeng Q."/>
            <person name="Young S."/>
            <person name="Adiconis X."/>
            <person name="Fan L."/>
            <person name="Levin J.Z."/>
            <person name="Mitchell T.K."/>
            <person name="Okubara P.A."/>
            <person name="Farman M.L."/>
            <person name="Kohn L.M."/>
            <person name="Birren B."/>
            <person name="Ma L.-J."/>
            <person name="Dean R.A."/>
        </authorList>
    </citation>
    <scope>NUCLEOTIDE SEQUENCE</scope>
    <source>
        <strain evidence="3">R3-111a-1</strain>
    </source>
</reference>
<dbReference type="HOGENOM" id="CLU_052827_4_2_1"/>
<sequence length="220" mass="24148">MAWTKKTYHTNTDQTREESIASFSSEPWCAKLLTDPTLTVELPPSRYRKPSGEDELFAHTLNNKDNVSGYLSIYKTPAPEDAVEELTLLIRLGSGLNGFPGTAHGGIVATLLDEATGSILVLNMLRGVWPMIPAMTAYLNTTFIKPVPTSATVLARARINKIDGRKVFLSAVIEDALRRVFLQRERETGQGSFLKHASLQAPVRSLTDGWAALGHAVTLR</sequence>
<dbReference type="GeneID" id="20349647"/>
<protein>
    <recommendedName>
        <fullName evidence="1">Thioesterase domain-containing protein</fullName>
    </recommendedName>
</protein>
<reference evidence="4" key="1">
    <citation type="submission" date="2010-07" db="EMBL/GenBank/DDBJ databases">
        <title>The genome sequence of Gaeumannomyces graminis var. tritici strain R3-111a-1.</title>
        <authorList>
            <consortium name="The Broad Institute Genome Sequencing Platform"/>
            <person name="Ma L.-J."/>
            <person name="Dead R."/>
            <person name="Young S."/>
            <person name="Zeng Q."/>
            <person name="Koehrsen M."/>
            <person name="Alvarado L."/>
            <person name="Berlin A."/>
            <person name="Chapman S.B."/>
            <person name="Chen Z."/>
            <person name="Freedman E."/>
            <person name="Gellesch M."/>
            <person name="Goldberg J."/>
            <person name="Griggs A."/>
            <person name="Gujja S."/>
            <person name="Heilman E.R."/>
            <person name="Heiman D."/>
            <person name="Hepburn T."/>
            <person name="Howarth C."/>
            <person name="Jen D."/>
            <person name="Larson L."/>
            <person name="Mehta T."/>
            <person name="Neiman D."/>
            <person name="Pearson M."/>
            <person name="Roberts A."/>
            <person name="Saif S."/>
            <person name="Shea T."/>
            <person name="Shenoy N."/>
            <person name="Sisk P."/>
            <person name="Stolte C."/>
            <person name="Sykes S."/>
            <person name="Walk T."/>
            <person name="White J."/>
            <person name="Yandava C."/>
            <person name="Haas B."/>
            <person name="Nusbaum C."/>
            <person name="Birren B."/>
        </authorList>
    </citation>
    <scope>NUCLEOTIDE SEQUENCE [LARGE SCALE GENOMIC DNA]</scope>
    <source>
        <strain evidence="4">R3-111a-1</strain>
    </source>
</reference>
<gene>
    <name evidence="3" type="primary">20349647</name>
    <name evidence="2" type="ORF">GGTG_09189</name>
</gene>
<dbReference type="RefSeq" id="XP_009225297.1">
    <property type="nucleotide sequence ID" value="XM_009227033.1"/>
</dbReference>
<dbReference type="VEuPathDB" id="FungiDB:GGTG_09189"/>
<dbReference type="EnsemblFungi" id="EJT72323">
    <property type="protein sequence ID" value="EJT72323"/>
    <property type="gene ID" value="GGTG_09189"/>
</dbReference>
<keyword evidence="4" id="KW-1185">Reference proteome</keyword>
<name>J3P6P7_GAET3</name>
<accession>J3P6P7</accession>
<dbReference type="CDD" id="cd03443">
    <property type="entry name" value="PaaI_thioesterase"/>
    <property type="match status" value="1"/>
</dbReference>
<dbReference type="Gene3D" id="3.10.129.10">
    <property type="entry name" value="Hotdog Thioesterase"/>
    <property type="match status" value="1"/>
</dbReference>
<dbReference type="InterPro" id="IPR006683">
    <property type="entry name" value="Thioestr_dom"/>
</dbReference>
<dbReference type="Proteomes" id="UP000006039">
    <property type="component" value="Unassembled WGS sequence"/>
</dbReference>
<dbReference type="EMBL" id="GL385399">
    <property type="protein sequence ID" value="EJT72323.1"/>
    <property type="molecule type" value="Genomic_DNA"/>
</dbReference>
<organism evidence="2">
    <name type="scientific">Gaeumannomyces tritici (strain R3-111a-1)</name>
    <name type="common">Wheat and barley take-all root rot fungus</name>
    <name type="synonym">Gaeumannomyces graminis var. tritici</name>
    <dbReference type="NCBI Taxonomy" id="644352"/>
    <lineage>
        <taxon>Eukaryota</taxon>
        <taxon>Fungi</taxon>
        <taxon>Dikarya</taxon>
        <taxon>Ascomycota</taxon>
        <taxon>Pezizomycotina</taxon>
        <taxon>Sordariomycetes</taxon>
        <taxon>Sordariomycetidae</taxon>
        <taxon>Magnaporthales</taxon>
        <taxon>Magnaporthaceae</taxon>
        <taxon>Gaeumannomyces</taxon>
    </lineage>
</organism>
<dbReference type="SUPFAM" id="SSF54637">
    <property type="entry name" value="Thioesterase/thiol ester dehydrase-isomerase"/>
    <property type="match status" value="1"/>
</dbReference>
<proteinExistence type="predicted"/>
<reference evidence="2" key="3">
    <citation type="submission" date="2010-09" db="EMBL/GenBank/DDBJ databases">
        <title>Annotation of Gaeumannomyces graminis var. tritici R3-111a-1.</title>
        <authorList>
            <consortium name="The Broad Institute Genome Sequencing Platform"/>
            <person name="Ma L.-J."/>
            <person name="Dead R."/>
            <person name="Young S.K."/>
            <person name="Zeng Q."/>
            <person name="Gargeya S."/>
            <person name="Fitzgerald M."/>
            <person name="Haas B."/>
            <person name="Abouelleil A."/>
            <person name="Alvarado L."/>
            <person name="Arachchi H.M."/>
            <person name="Berlin A."/>
            <person name="Brown A."/>
            <person name="Chapman S.B."/>
            <person name="Chen Z."/>
            <person name="Dunbar C."/>
            <person name="Freedman E."/>
            <person name="Gearin G."/>
            <person name="Gellesch M."/>
            <person name="Goldberg J."/>
            <person name="Griggs A."/>
            <person name="Gujja S."/>
            <person name="Heiman D."/>
            <person name="Howarth C."/>
            <person name="Larson L."/>
            <person name="Lui A."/>
            <person name="MacDonald P.J.P."/>
            <person name="Mehta T."/>
            <person name="Montmayeur A."/>
            <person name="Murphy C."/>
            <person name="Neiman D."/>
            <person name="Pearson M."/>
            <person name="Priest M."/>
            <person name="Roberts A."/>
            <person name="Saif S."/>
            <person name="Shea T."/>
            <person name="Shenoy N."/>
            <person name="Sisk P."/>
            <person name="Stolte C."/>
            <person name="Sykes S."/>
            <person name="Yandava C."/>
            <person name="Wortman J."/>
            <person name="Nusbaum C."/>
            <person name="Birren B."/>
        </authorList>
    </citation>
    <scope>NUCLEOTIDE SEQUENCE</scope>
    <source>
        <strain evidence="2">R3-111a-1</strain>
    </source>
</reference>
<evidence type="ECO:0000313" key="3">
    <source>
        <dbReference type="EnsemblFungi" id="EJT72323"/>
    </source>
</evidence>
<reference evidence="3" key="5">
    <citation type="submission" date="2018-04" db="UniProtKB">
        <authorList>
            <consortium name="EnsemblFungi"/>
        </authorList>
    </citation>
    <scope>IDENTIFICATION</scope>
    <source>
        <strain evidence="3">R3-111a-1</strain>
    </source>
</reference>
<evidence type="ECO:0000313" key="2">
    <source>
        <dbReference type="EMBL" id="EJT72323.1"/>
    </source>
</evidence>
<evidence type="ECO:0000313" key="4">
    <source>
        <dbReference type="Proteomes" id="UP000006039"/>
    </source>
</evidence>